<reference evidence="2 3" key="1">
    <citation type="submission" date="2016-01" db="EMBL/GenBank/DDBJ databases">
        <authorList>
            <person name="Oliw E.H."/>
        </authorList>
    </citation>
    <scope>NUCLEOTIDE SEQUENCE [LARGE SCALE GENOMIC DNA]</scope>
    <source>
        <strain evidence="2">LMG 27134</strain>
    </source>
</reference>
<feature type="domain" description="TadE-like" evidence="1">
    <location>
        <begin position="68"/>
        <end position="110"/>
    </location>
</feature>
<dbReference type="Proteomes" id="UP000054683">
    <property type="component" value="Unassembled WGS sequence"/>
</dbReference>
<sequence>MKNRTSSERSRSRSKATQPKIVSATTLKKHLGLGRLWASRFCHASRAEISRARVAAKWFAGFCSEDRGVSALEFAIVFPLFMGAMIGTYQFGMSFVTQSLIDNATRDAARQIRIGTITGTSSKYTPSLVSAVCKDLTVSGYNLVPSCTTSIQIYVAAASSGTPAGAGFTTLSVASVNKGVMTQTKASLSPKYDVILQVGYNKSLLGSLSSGTAMVMSTLAFQTEPY</sequence>
<dbReference type="InterPro" id="IPR012495">
    <property type="entry name" value="TadE-like_dom"/>
</dbReference>
<protein>
    <submittedName>
        <fullName evidence="2">TadE-like protein</fullName>
    </submittedName>
</protein>
<dbReference type="Pfam" id="PF07811">
    <property type="entry name" value="TadE"/>
    <property type="match status" value="1"/>
</dbReference>
<dbReference type="EMBL" id="FCOK02000116">
    <property type="protein sequence ID" value="SAL71836.1"/>
    <property type="molecule type" value="Genomic_DNA"/>
</dbReference>
<name>A0A158JSN9_9BURK</name>
<dbReference type="AlphaFoldDB" id="A0A158JSN9"/>
<organism evidence="2 3">
    <name type="scientific">Caballeronia udeis</name>
    <dbReference type="NCBI Taxonomy" id="1232866"/>
    <lineage>
        <taxon>Bacteria</taxon>
        <taxon>Pseudomonadati</taxon>
        <taxon>Pseudomonadota</taxon>
        <taxon>Betaproteobacteria</taxon>
        <taxon>Burkholderiales</taxon>
        <taxon>Burkholderiaceae</taxon>
        <taxon>Caballeronia</taxon>
    </lineage>
</organism>
<accession>A0A158JSN9</accession>
<evidence type="ECO:0000313" key="3">
    <source>
        <dbReference type="Proteomes" id="UP000054683"/>
    </source>
</evidence>
<proteinExistence type="predicted"/>
<evidence type="ECO:0000259" key="1">
    <source>
        <dbReference type="Pfam" id="PF07811"/>
    </source>
</evidence>
<evidence type="ECO:0000313" key="2">
    <source>
        <dbReference type="EMBL" id="SAL71836.1"/>
    </source>
</evidence>
<gene>
    <name evidence="2" type="ORF">AWB69_08706</name>
</gene>